<evidence type="ECO:0000313" key="9">
    <source>
        <dbReference type="Proteomes" id="UP000054653"/>
    </source>
</evidence>
<dbReference type="AlphaFoldDB" id="A0A0V0YQG0"/>
<evidence type="ECO:0000256" key="1">
    <source>
        <dbReference type="ARBA" id="ARBA00022679"/>
    </source>
</evidence>
<keyword evidence="9" id="KW-1185">Reference proteome</keyword>
<keyword evidence="1" id="KW-0808">Transferase</keyword>
<evidence type="ECO:0000256" key="2">
    <source>
        <dbReference type="ARBA" id="ARBA00022695"/>
    </source>
</evidence>
<keyword evidence="3" id="KW-0540">Nuclease</keyword>
<dbReference type="InterPro" id="IPR041373">
    <property type="entry name" value="RT_RNaseH"/>
</dbReference>
<name>A0A0V0YQG0_TRIBR</name>
<comment type="caution">
    <text evidence="8">The sequence shown here is derived from an EMBL/GenBank/DDBJ whole genome shotgun (WGS) entry which is preliminary data.</text>
</comment>
<dbReference type="Proteomes" id="UP000054653">
    <property type="component" value="Unassembled WGS sequence"/>
</dbReference>
<gene>
    <name evidence="8" type="ORF">T03_7744</name>
</gene>
<evidence type="ECO:0000259" key="7">
    <source>
        <dbReference type="Pfam" id="PF17917"/>
    </source>
</evidence>
<evidence type="ECO:0000256" key="5">
    <source>
        <dbReference type="ARBA" id="ARBA00022801"/>
    </source>
</evidence>
<keyword evidence="4" id="KW-0255">Endonuclease</keyword>
<evidence type="ECO:0000256" key="3">
    <source>
        <dbReference type="ARBA" id="ARBA00022722"/>
    </source>
</evidence>
<organism evidence="8 9">
    <name type="scientific">Trichinella britovi</name>
    <name type="common">Parasitic roundworm</name>
    <dbReference type="NCBI Taxonomy" id="45882"/>
    <lineage>
        <taxon>Eukaryota</taxon>
        <taxon>Metazoa</taxon>
        <taxon>Ecdysozoa</taxon>
        <taxon>Nematoda</taxon>
        <taxon>Enoplea</taxon>
        <taxon>Dorylaimia</taxon>
        <taxon>Trichinellida</taxon>
        <taxon>Trichinellidae</taxon>
        <taxon>Trichinella</taxon>
    </lineage>
</organism>
<evidence type="ECO:0000256" key="6">
    <source>
        <dbReference type="ARBA" id="ARBA00022918"/>
    </source>
</evidence>
<proteinExistence type="predicted"/>
<feature type="non-terminal residue" evidence="8">
    <location>
        <position position="30"/>
    </location>
</feature>
<dbReference type="EMBL" id="JYDI01007474">
    <property type="protein sequence ID" value="KRY02498.1"/>
    <property type="molecule type" value="Genomic_DNA"/>
</dbReference>
<sequence length="30" mass="3556">LSLSLSYCATRREMLALVWATHHFRPYLYG</sequence>
<dbReference type="GO" id="GO:0003964">
    <property type="term" value="F:RNA-directed DNA polymerase activity"/>
    <property type="evidence" value="ECO:0007669"/>
    <property type="project" value="UniProtKB-KW"/>
</dbReference>
<evidence type="ECO:0000313" key="8">
    <source>
        <dbReference type="EMBL" id="KRY02498.1"/>
    </source>
</evidence>
<reference evidence="8 9" key="1">
    <citation type="submission" date="2015-01" db="EMBL/GenBank/DDBJ databases">
        <title>Evolution of Trichinella species and genotypes.</title>
        <authorList>
            <person name="Korhonen P.K."/>
            <person name="Edoardo P."/>
            <person name="Giuseppe L.R."/>
            <person name="Gasser R.B."/>
        </authorList>
    </citation>
    <scope>NUCLEOTIDE SEQUENCE [LARGE SCALE GENOMIC DNA]</scope>
    <source>
        <strain evidence="8">ISS120</strain>
    </source>
</reference>
<dbReference type="GO" id="GO:0004519">
    <property type="term" value="F:endonuclease activity"/>
    <property type="evidence" value="ECO:0007669"/>
    <property type="project" value="UniProtKB-KW"/>
</dbReference>
<keyword evidence="2" id="KW-0548">Nucleotidyltransferase</keyword>
<evidence type="ECO:0000256" key="4">
    <source>
        <dbReference type="ARBA" id="ARBA00022759"/>
    </source>
</evidence>
<protein>
    <recommendedName>
        <fullName evidence="7">Reverse transcriptase RNase H-like domain-containing protein</fullName>
    </recommendedName>
</protein>
<keyword evidence="6" id="KW-0695">RNA-directed DNA polymerase</keyword>
<keyword evidence="5" id="KW-0378">Hydrolase</keyword>
<feature type="domain" description="Reverse transcriptase RNase H-like" evidence="7">
    <location>
        <begin position="6"/>
        <end position="30"/>
    </location>
</feature>
<feature type="non-terminal residue" evidence="8">
    <location>
        <position position="1"/>
    </location>
</feature>
<accession>A0A0V0YQG0</accession>
<dbReference type="GO" id="GO:0016787">
    <property type="term" value="F:hydrolase activity"/>
    <property type="evidence" value="ECO:0007669"/>
    <property type="project" value="UniProtKB-KW"/>
</dbReference>
<dbReference type="Pfam" id="PF17917">
    <property type="entry name" value="RT_RNaseH"/>
    <property type="match status" value="1"/>
</dbReference>